<dbReference type="GO" id="GO:0039666">
    <property type="term" value="P:virion attachment to host cell pilus"/>
    <property type="evidence" value="ECO:0007669"/>
    <property type="project" value="UniProtKB-KW"/>
</dbReference>
<evidence type="ECO:0000256" key="6">
    <source>
        <dbReference type="ARBA" id="ARBA00023296"/>
    </source>
</evidence>
<dbReference type="InterPro" id="IPR005563">
    <property type="entry name" value="A_protein"/>
</dbReference>
<gene>
    <name evidence="8" type="primary">Esthiorhiza.4_1_5</name>
</gene>
<comment type="subcellular location">
    <subcellularLocation>
        <location evidence="1">Virion</location>
    </subcellularLocation>
</comment>
<name>A0A8S5L2S1_9VIRU</name>
<keyword evidence="5" id="KW-1175">Viral attachment to host cell pilus</keyword>
<evidence type="ECO:0000256" key="5">
    <source>
        <dbReference type="ARBA" id="ARBA00023104"/>
    </source>
</evidence>
<keyword evidence="4" id="KW-0946">Virion</keyword>
<protein>
    <submittedName>
        <fullName evidence="8">Maturation protein</fullName>
    </submittedName>
</protein>
<evidence type="ECO:0000313" key="9">
    <source>
        <dbReference type="Proteomes" id="UP000676498"/>
    </source>
</evidence>
<keyword evidence="2" id="KW-0945">Host-virus interaction</keyword>
<reference evidence="8" key="1">
    <citation type="submission" date="2020-09" db="EMBL/GenBank/DDBJ databases">
        <title>Leviviricetes taxonomy.</title>
        <authorList>
            <person name="Stockdale S.R."/>
            <person name="Callanan J."/>
            <person name="Adriaenssens E.M."/>
            <person name="Kuhn J.H."/>
            <person name="Rumnieks J."/>
            <person name="Shkoporov A."/>
            <person name="Draper L.A."/>
            <person name="Ross P."/>
            <person name="Hill C."/>
        </authorList>
    </citation>
    <scope>NUCLEOTIDE SEQUENCE</scope>
</reference>
<dbReference type="GeneID" id="80399110"/>
<dbReference type="RefSeq" id="YP_010769948.1">
    <property type="nucleotide sequence ID" value="NC_074116.1"/>
</dbReference>
<dbReference type="EMBL" id="BK013958">
    <property type="protein sequence ID" value="DAD51936.1"/>
    <property type="molecule type" value="Genomic_RNA"/>
</dbReference>
<proteinExistence type="inferred from homology"/>
<dbReference type="KEGG" id="vg:80399110"/>
<dbReference type="Pfam" id="PF03863">
    <property type="entry name" value="Phage_mat-A"/>
    <property type="match status" value="1"/>
</dbReference>
<dbReference type="GO" id="GO:0044423">
    <property type="term" value="C:virion component"/>
    <property type="evidence" value="ECO:0007669"/>
    <property type="project" value="UniProtKB-KW"/>
</dbReference>
<evidence type="ECO:0000256" key="3">
    <source>
        <dbReference type="ARBA" id="ARBA00022804"/>
    </source>
</evidence>
<organism evidence="8 9">
    <name type="scientific">ssRNA phage Esthiorhiza.4_1</name>
    <dbReference type="NCBI Taxonomy" id="2786089"/>
    <lineage>
        <taxon>Viruses</taxon>
        <taxon>Riboviria</taxon>
        <taxon>Orthornavirae</taxon>
        <taxon>Lenarviricota</taxon>
        <taxon>Leviviricetes</taxon>
        <taxon>Norzivirales</taxon>
        <taxon>Fiersviridae</taxon>
        <taxon>Thidevirus</taxon>
        <taxon>Thidevirus sp. 'edaphovivens'</taxon>
    </lineage>
</organism>
<accession>A0A8S5L2S1</accession>
<keyword evidence="3" id="KW-1161">Viral attachment to host cell</keyword>
<evidence type="ECO:0000256" key="7">
    <source>
        <dbReference type="ARBA" id="ARBA00035110"/>
    </source>
</evidence>
<evidence type="ECO:0000256" key="4">
    <source>
        <dbReference type="ARBA" id="ARBA00022844"/>
    </source>
</evidence>
<evidence type="ECO:0000256" key="2">
    <source>
        <dbReference type="ARBA" id="ARBA00022581"/>
    </source>
</evidence>
<evidence type="ECO:0000313" key="8">
    <source>
        <dbReference type="EMBL" id="DAD51936.1"/>
    </source>
</evidence>
<dbReference type="Proteomes" id="UP000676498">
    <property type="component" value="Segment"/>
</dbReference>
<comment type="similarity">
    <text evidence="7">Belongs to the Leviviricetes maturation protein family.</text>
</comment>
<evidence type="ECO:0000256" key="1">
    <source>
        <dbReference type="ARBA" id="ARBA00004328"/>
    </source>
</evidence>
<keyword evidence="6" id="KW-1160">Virus entry into host cell</keyword>
<sequence length="349" mass="37509">MDRLTWLRTDPFSGFNFNWYTAHCGTYSEYYSTAPDDVGSIENAIDNKAVQKLISSIGAGIEGNLAQDVAEFGKTAGMVANAAKAVTSAIRDTKRGNFVGAINSLRSASSQKFHMSPKGKPPSVSRSVAENWLALQYGWKPLLKDIEASLESLGNALVHSALGSDVVHKVTASASGSGSKTVSFPLTGYPNEFGGSKTTTVQIRKKYGIRYVVDSPTLAFLQQTGFTNPVNLAWELLPLSFVVDWFLPVGKYLESFSYGQGLSFLEGYVITMKKTTVVSAVGYGKRLPGGNVIHCESGSYLENRVDFTRSRISNFPVMSAPTLKAGIDNTTGGIAHALNGIALLVSSFK</sequence>